<sequence length="325" mass="35970">MRFLLRRLGFYAVAAWVSLTVNFYLPRLMPGDPASAIFARFQGKLRPEEIDSLRKAYGLSDAPLLEQYGTYLKSLSRGEFGISINFFPAPVTTVISTGFMWTILLAGLATVISFFLGNVLGIIGAWRRNGILDSVAPPLLTFIGAFPYFFLAMIALYFLAFQAGWFPLRHAYSDALSVNWGSLTFIKSVVSHMILPAGCIVLASIGGWMLGMRNTMVGILSEDYITMAQAKGLSQKRIMFSYAARNALLPNVTSFGMALGFVLSGSLLTEIIFAYPGLGYLLLQAVRNLDYPLMQGLFLMITFAVLGANLLVDILYVWLDPRTRR</sequence>
<feature type="transmembrane region" description="Helical" evidence="7">
    <location>
        <begin position="185"/>
        <end position="210"/>
    </location>
</feature>
<feature type="transmembrane region" description="Helical" evidence="7">
    <location>
        <begin position="255"/>
        <end position="276"/>
    </location>
</feature>
<reference evidence="9 10" key="1">
    <citation type="submission" date="2015-07" db="EMBL/GenBank/DDBJ databases">
        <title>Whole genome sequence of Herpetosiphon geysericola DSM 7119.</title>
        <authorList>
            <person name="Hemp J."/>
            <person name="Ward L.M."/>
            <person name="Pace L.A."/>
            <person name="Fischer W.W."/>
        </authorList>
    </citation>
    <scope>NUCLEOTIDE SEQUENCE [LARGE SCALE GENOMIC DNA]</scope>
    <source>
        <strain evidence="9 10">DSM 7119</strain>
    </source>
</reference>
<dbReference type="GO" id="GO:0055085">
    <property type="term" value="P:transmembrane transport"/>
    <property type="evidence" value="ECO:0007669"/>
    <property type="project" value="InterPro"/>
</dbReference>
<protein>
    <submittedName>
        <fullName evidence="9">Peptide ABC transporter permease</fullName>
    </submittedName>
</protein>
<dbReference type="Pfam" id="PF00528">
    <property type="entry name" value="BPD_transp_1"/>
    <property type="match status" value="1"/>
</dbReference>
<evidence type="ECO:0000256" key="3">
    <source>
        <dbReference type="ARBA" id="ARBA00022475"/>
    </source>
</evidence>
<dbReference type="Gene3D" id="1.10.3720.10">
    <property type="entry name" value="MetI-like"/>
    <property type="match status" value="1"/>
</dbReference>
<evidence type="ECO:0000256" key="6">
    <source>
        <dbReference type="ARBA" id="ARBA00023136"/>
    </source>
</evidence>
<dbReference type="PATRIC" id="fig|70996.4.peg.719"/>
<dbReference type="PROSITE" id="PS50928">
    <property type="entry name" value="ABC_TM1"/>
    <property type="match status" value="1"/>
</dbReference>
<feature type="domain" description="ABC transmembrane type-1" evidence="8">
    <location>
        <begin position="99"/>
        <end position="312"/>
    </location>
</feature>
<keyword evidence="5 7" id="KW-1133">Transmembrane helix</keyword>
<keyword evidence="2 7" id="KW-0813">Transport</keyword>
<keyword evidence="10" id="KW-1185">Reference proteome</keyword>
<name>A0A0P6Z393_9CHLR</name>
<feature type="transmembrane region" description="Helical" evidence="7">
    <location>
        <begin position="7"/>
        <end position="25"/>
    </location>
</feature>
<dbReference type="AlphaFoldDB" id="A0A0P6Z393"/>
<keyword evidence="3" id="KW-1003">Cell membrane</keyword>
<feature type="transmembrane region" description="Helical" evidence="7">
    <location>
        <begin position="99"/>
        <end position="126"/>
    </location>
</feature>
<evidence type="ECO:0000256" key="2">
    <source>
        <dbReference type="ARBA" id="ARBA00022448"/>
    </source>
</evidence>
<gene>
    <name evidence="9" type="ORF">SE18_01555</name>
</gene>
<comment type="similarity">
    <text evidence="7">Belongs to the binding-protein-dependent transport system permease family.</text>
</comment>
<organism evidence="9 10">
    <name type="scientific">Herpetosiphon geysericola</name>
    <dbReference type="NCBI Taxonomy" id="70996"/>
    <lineage>
        <taxon>Bacteria</taxon>
        <taxon>Bacillati</taxon>
        <taxon>Chloroflexota</taxon>
        <taxon>Chloroflexia</taxon>
        <taxon>Herpetosiphonales</taxon>
        <taxon>Herpetosiphonaceae</taxon>
        <taxon>Herpetosiphon</taxon>
    </lineage>
</organism>
<dbReference type="PANTHER" id="PTHR43376:SF1">
    <property type="entry name" value="OLIGOPEPTIDE TRANSPORT SYSTEM PERMEASE PROTEIN"/>
    <property type="match status" value="1"/>
</dbReference>
<keyword evidence="6 7" id="KW-0472">Membrane</keyword>
<comment type="subcellular location">
    <subcellularLocation>
        <location evidence="1 7">Cell membrane</location>
        <topology evidence="1 7">Multi-pass membrane protein</topology>
    </subcellularLocation>
</comment>
<dbReference type="InterPro" id="IPR045621">
    <property type="entry name" value="BPD_transp_1_N"/>
</dbReference>
<dbReference type="EMBL" id="LGKP01000004">
    <property type="protein sequence ID" value="KPL91696.1"/>
    <property type="molecule type" value="Genomic_DNA"/>
</dbReference>
<dbReference type="Proteomes" id="UP000050277">
    <property type="component" value="Unassembled WGS sequence"/>
</dbReference>
<evidence type="ECO:0000256" key="4">
    <source>
        <dbReference type="ARBA" id="ARBA00022692"/>
    </source>
</evidence>
<proteinExistence type="inferred from homology"/>
<comment type="caution">
    <text evidence="9">The sequence shown here is derived from an EMBL/GenBank/DDBJ whole genome shotgun (WGS) entry which is preliminary data.</text>
</comment>
<dbReference type="OrthoDB" id="9769919at2"/>
<evidence type="ECO:0000259" key="8">
    <source>
        <dbReference type="PROSITE" id="PS50928"/>
    </source>
</evidence>
<dbReference type="InterPro" id="IPR035906">
    <property type="entry name" value="MetI-like_sf"/>
</dbReference>
<dbReference type="InterPro" id="IPR000515">
    <property type="entry name" value="MetI-like"/>
</dbReference>
<evidence type="ECO:0000256" key="1">
    <source>
        <dbReference type="ARBA" id="ARBA00004651"/>
    </source>
</evidence>
<dbReference type="PANTHER" id="PTHR43376">
    <property type="entry name" value="OLIGOPEPTIDE TRANSPORT SYSTEM PERMEASE PROTEIN"/>
    <property type="match status" value="1"/>
</dbReference>
<dbReference type="RefSeq" id="WP_054532656.1">
    <property type="nucleotide sequence ID" value="NZ_LGKP01000004.1"/>
</dbReference>
<evidence type="ECO:0000256" key="7">
    <source>
        <dbReference type="RuleBase" id="RU363032"/>
    </source>
</evidence>
<evidence type="ECO:0000313" key="9">
    <source>
        <dbReference type="EMBL" id="KPL91696.1"/>
    </source>
</evidence>
<evidence type="ECO:0000256" key="5">
    <source>
        <dbReference type="ARBA" id="ARBA00022989"/>
    </source>
</evidence>
<feature type="transmembrane region" description="Helical" evidence="7">
    <location>
        <begin position="138"/>
        <end position="165"/>
    </location>
</feature>
<dbReference type="CDD" id="cd06261">
    <property type="entry name" value="TM_PBP2"/>
    <property type="match status" value="1"/>
</dbReference>
<feature type="transmembrane region" description="Helical" evidence="7">
    <location>
        <begin position="296"/>
        <end position="319"/>
    </location>
</feature>
<keyword evidence="4 7" id="KW-0812">Transmembrane</keyword>
<evidence type="ECO:0000313" key="10">
    <source>
        <dbReference type="Proteomes" id="UP000050277"/>
    </source>
</evidence>
<dbReference type="Pfam" id="PF19300">
    <property type="entry name" value="BPD_transp_1_N"/>
    <property type="match status" value="1"/>
</dbReference>
<dbReference type="GO" id="GO:0005886">
    <property type="term" value="C:plasma membrane"/>
    <property type="evidence" value="ECO:0007669"/>
    <property type="project" value="UniProtKB-SubCell"/>
</dbReference>
<dbReference type="SUPFAM" id="SSF161098">
    <property type="entry name" value="MetI-like"/>
    <property type="match status" value="1"/>
</dbReference>
<dbReference type="STRING" id="70996.SE18_01555"/>
<accession>A0A0P6Z393</accession>